<dbReference type="Proteomes" id="UP000596661">
    <property type="component" value="Unassembled WGS sequence"/>
</dbReference>
<organism evidence="1 2">
    <name type="scientific">Cannabis sativa</name>
    <name type="common">Hemp</name>
    <name type="synonym">Marijuana</name>
    <dbReference type="NCBI Taxonomy" id="3483"/>
    <lineage>
        <taxon>Eukaryota</taxon>
        <taxon>Viridiplantae</taxon>
        <taxon>Streptophyta</taxon>
        <taxon>Embryophyta</taxon>
        <taxon>Tracheophyta</taxon>
        <taxon>Spermatophyta</taxon>
        <taxon>Magnoliopsida</taxon>
        <taxon>eudicotyledons</taxon>
        <taxon>Gunneridae</taxon>
        <taxon>Pentapetalae</taxon>
        <taxon>rosids</taxon>
        <taxon>fabids</taxon>
        <taxon>Rosales</taxon>
        <taxon>Cannabaceae</taxon>
        <taxon>Cannabis</taxon>
    </lineage>
</organism>
<dbReference type="Gramene" id="evm.model.ctgX19.2">
    <property type="protein sequence ID" value="cds.evm.model.ctgX19.2"/>
    <property type="gene ID" value="evm.TU.ctgX19.2"/>
</dbReference>
<keyword evidence="2" id="KW-1185">Reference proteome</keyword>
<accession>A0A803QRT9</accession>
<reference evidence="1" key="1">
    <citation type="submission" date="2021-03" db="UniProtKB">
        <authorList>
            <consortium name="EnsemblPlants"/>
        </authorList>
    </citation>
    <scope>IDENTIFICATION</scope>
</reference>
<name>A0A803QRT9_CANSA</name>
<protein>
    <submittedName>
        <fullName evidence="1">Uncharacterized protein</fullName>
    </submittedName>
</protein>
<sequence>KASAKQCDWAKVQVACPFIPEEFPNGMMRGKAPSTIPGVAYATYWWSGRTRCEGGASGMYPRYPGGIVSSIGHYPGSS</sequence>
<proteinExistence type="predicted"/>
<dbReference type="EnsemblPlants" id="evm.model.ctgX19.2">
    <property type="protein sequence ID" value="cds.evm.model.ctgX19.2"/>
    <property type="gene ID" value="evm.TU.ctgX19.2"/>
</dbReference>
<dbReference type="AlphaFoldDB" id="A0A803QRT9"/>
<evidence type="ECO:0000313" key="1">
    <source>
        <dbReference type="EnsemblPlants" id="cds.evm.model.ctgX19.2"/>
    </source>
</evidence>
<evidence type="ECO:0000313" key="2">
    <source>
        <dbReference type="Proteomes" id="UP000596661"/>
    </source>
</evidence>